<evidence type="ECO:0000313" key="1">
    <source>
        <dbReference type="EnsemblPlants" id="ORUFI02G08510.1"/>
    </source>
</evidence>
<accession>A0A0E0NBM2</accession>
<sequence>MALLPLRRRHRLLAVVQLAVALWLAATSGYRCKLVVDGGHTPLHGRAGARSRCRRSARRRVAFGHRPLPDSLS</sequence>
<dbReference type="Proteomes" id="UP000008022">
    <property type="component" value="Unassembled WGS sequence"/>
</dbReference>
<evidence type="ECO:0000313" key="2">
    <source>
        <dbReference type="Proteomes" id="UP000008022"/>
    </source>
</evidence>
<name>A0A0E0NBM2_ORYRU</name>
<organism evidence="1 2">
    <name type="scientific">Oryza rufipogon</name>
    <name type="common">Brownbeard rice</name>
    <name type="synonym">Asian wild rice</name>
    <dbReference type="NCBI Taxonomy" id="4529"/>
    <lineage>
        <taxon>Eukaryota</taxon>
        <taxon>Viridiplantae</taxon>
        <taxon>Streptophyta</taxon>
        <taxon>Embryophyta</taxon>
        <taxon>Tracheophyta</taxon>
        <taxon>Spermatophyta</taxon>
        <taxon>Magnoliopsida</taxon>
        <taxon>Liliopsida</taxon>
        <taxon>Poales</taxon>
        <taxon>Poaceae</taxon>
        <taxon>BOP clade</taxon>
        <taxon>Oryzoideae</taxon>
        <taxon>Oryzeae</taxon>
        <taxon>Oryzinae</taxon>
        <taxon>Oryza</taxon>
    </lineage>
</organism>
<keyword evidence="2" id="KW-1185">Reference proteome</keyword>
<dbReference type="HOGENOM" id="CLU_2709109_0_0_1"/>
<dbReference type="Gramene" id="ORUFI02G08510.1">
    <property type="protein sequence ID" value="ORUFI02G08510.1"/>
    <property type="gene ID" value="ORUFI02G08510"/>
</dbReference>
<protein>
    <submittedName>
        <fullName evidence="1">Uncharacterized protein</fullName>
    </submittedName>
</protein>
<reference evidence="2" key="1">
    <citation type="submission" date="2013-06" db="EMBL/GenBank/DDBJ databases">
        <authorList>
            <person name="Zhao Q."/>
        </authorList>
    </citation>
    <scope>NUCLEOTIDE SEQUENCE</scope>
    <source>
        <strain evidence="2">cv. W1943</strain>
    </source>
</reference>
<reference evidence="1" key="2">
    <citation type="submission" date="2015-06" db="UniProtKB">
        <authorList>
            <consortium name="EnsemblPlants"/>
        </authorList>
    </citation>
    <scope>IDENTIFICATION</scope>
</reference>
<proteinExistence type="predicted"/>
<dbReference type="AlphaFoldDB" id="A0A0E0NBM2"/>
<dbReference type="EnsemblPlants" id="ORUFI02G08510.1">
    <property type="protein sequence ID" value="ORUFI02G08510.1"/>
    <property type="gene ID" value="ORUFI02G08510"/>
</dbReference>